<dbReference type="InterPro" id="IPR000792">
    <property type="entry name" value="Tscrpt_reg_LuxR_C"/>
</dbReference>
<feature type="domain" description="HTH luxR-type" evidence="3">
    <location>
        <begin position="857"/>
        <end position="922"/>
    </location>
</feature>
<dbReference type="Gene3D" id="1.25.40.10">
    <property type="entry name" value="Tetratricopeptide repeat domain"/>
    <property type="match status" value="1"/>
</dbReference>
<evidence type="ECO:0000256" key="1">
    <source>
        <dbReference type="ARBA" id="ARBA00022741"/>
    </source>
</evidence>
<dbReference type="Gene3D" id="3.40.50.300">
    <property type="entry name" value="P-loop containing nucleotide triphosphate hydrolases"/>
    <property type="match status" value="1"/>
</dbReference>
<dbReference type="PRINTS" id="PR00038">
    <property type="entry name" value="HTHLUXR"/>
</dbReference>
<dbReference type="SUPFAM" id="SSF46894">
    <property type="entry name" value="C-terminal effector domain of the bipartite response regulators"/>
    <property type="match status" value="1"/>
</dbReference>
<dbReference type="RefSeq" id="WP_326835849.1">
    <property type="nucleotide sequence ID" value="NZ_CP142149.1"/>
</dbReference>
<evidence type="ECO:0000313" key="5">
    <source>
        <dbReference type="Proteomes" id="UP001330812"/>
    </source>
</evidence>
<dbReference type="Pfam" id="PF00196">
    <property type="entry name" value="GerE"/>
    <property type="match status" value="1"/>
</dbReference>
<dbReference type="Proteomes" id="UP001330812">
    <property type="component" value="Chromosome"/>
</dbReference>
<dbReference type="SMART" id="SM00421">
    <property type="entry name" value="HTH_LUXR"/>
    <property type="match status" value="1"/>
</dbReference>
<keyword evidence="1" id="KW-0547">Nucleotide-binding</keyword>
<organism evidence="4 5">
    <name type="scientific">Amycolatopsis rhabdoformis</name>
    <dbReference type="NCBI Taxonomy" id="1448059"/>
    <lineage>
        <taxon>Bacteria</taxon>
        <taxon>Bacillati</taxon>
        <taxon>Actinomycetota</taxon>
        <taxon>Actinomycetes</taxon>
        <taxon>Pseudonocardiales</taxon>
        <taxon>Pseudonocardiaceae</taxon>
        <taxon>Amycolatopsis</taxon>
    </lineage>
</organism>
<accession>A0ABZ1IFW6</accession>
<gene>
    <name evidence="4" type="ORF">VSH64_13110</name>
</gene>
<evidence type="ECO:0000256" key="2">
    <source>
        <dbReference type="ARBA" id="ARBA00022840"/>
    </source>
</evidence>
<dbReference type="EMBL" id="CP142149">
    <property type="protein sequence ID" value="WSE33043.1"/>
    <property type="molecule type" value="Genomic_DNA"/>
</dbReference>
<evidence type="ECO:0000313" key="4">
    <source>
        <dbReference type="EMBL" id="WSE33043.1"/>
    </source>
</evidence>
<dbReference type="CDD" id="cd06170">
    <property type="entry name" value="LuxR_C_like"/>
    <property type="match status" value="1"/>
</dbReference>
<dbReference type="Gene3D" id="1.10.10.10">
    <property type="entry name" value="Winged helix-like DNA-binding domain superfamily/Winged helix DNA-binding domain"/>
    <property type="match status" value="1"/>
</dbReference>
<sequence>MRVPAGFPRWRGAVELIGRRAECAVLDQLIGAVRSGESRALVVHGEPGVGKTALVDYAAGRATGFRVVRGSGVQSEMELPYAGLQQLCAPLLDRLDLLPEPQREALRTAFGLSSGPAPDRFLVGLAGLTLLSEAAAQQPVLCLIDDHQWYDRASAQVLTFLARRLGAESLGLIVATRVVGEDLARLPELAVAGLAPADAGDLLDTVFTGPLDASVREQIIAETQGNPLALLELPHGLSATQLAGGFGLPGAVALSGSIEERFGHRIRALPDATRTLLVIAASDPSGDSALLWRAAAVLGIGVDAAEPAAETGLIELGTRVRFRHPLARSAVYRAVSEQHRRQAHRALAEATDPRLDPDRQAWHRAQATVGPDEQAADALARSAERARARGGFAAAAAFLLRAVALTLDPPTRTTRALAAAELHLRAGAFGPVPELLAIAEAAPLDETHRTRADLIGAQLAFATRRGSDGPPLLLKAANRLEHLDADRCRATYLDALAAATFVGRLAVEAGDLRQIALAAGAAPPPTKVRSLDLLLDGTVTALNHGYAAGLPALRTALAGYGAEMAPDDELHWMWFAGTTAIRTWDDRHWDTLSVRHVRLARELGALSELPLALHVRALILLHFGELTEAARMIDEAEEIATATGTALAPYGALGLAALRGDLVGGAQLYEQAVQEVARRGEGAAITFAEWAGALLHNGLGRYRDALAAAQRATRFDAGAVAMLWAYGELIEAAVRTGDPDTAVRGCARLAEATGAAGTDWALGLQRRCQALISDGSRAEQLYRESIDRLGRTRMRVDLARAHLLYGEWLRRERRHNDARDQLRIAHTAFEDLGAAGFAERAARELRVAGGTVRKRVDAIKHGELTAQEAQIARMARDGLSNPEIAARLFLSARTVQYHLKKIFTKLAITSRGQLATVLPDTESAG</sequence>
<dbReference type="SUPFAM" id="SSF48452">
    <property type="entry name" value="TPR-like"/>
    <property type="match status" value="1"/>
</dbReference>
<dbReference type="PANTHER" id="PTHR16305:SF35">
    <property type="entry name" value="TRANSCRIPTIONAL ACTIVATOR DOMAIN"/>
    <property type="match status" value="1"/>
</dbReference>
<name>A0ABZ1IFW6_9PSEU</name>
<dbReference type="InterPro" id="IPR016032">
    <property type="entry name" value="Sig_transdc_resp-reg_C-effctor"/>
</dbReference>
<dbReference type="InterPro" id="IPR036388">
    <property type="entry name" value="WH-like_DNA-bd_sf"/>
</dbReference>
<evidence type="ECO:0000259" key="3">
    <source>
        <dbReference type="PROSITE" id="PS50043"/>
    </source>
</evidence>
<dbReference type="InterPro" id="IPR041664">
    <property type="entry name" value="AAA_16"/>
</dbReference>
<dbReference type="InterPro" id="IPR011990">
    <property type="entry name" value="TPR-like_helical_dom_sf"/>
</dbReference>
<dbReference type="PROSITE" id="PS50043">
    <property type="entry name" value="HTH_LUXR_2"/>
    <property type="match status" value="1"/>
</dbReference>
<keyword evidence="5" id="KW-1185">Reference proteome</keyword>
<dbReference type="SUPFAM" id="SSF52540">
    <property type="entry name" value="P-loop containing nucleoside triphosphate hydrolases"/>
    <property type="match status" value="1"/>
</dbReference>
<dbReference type="InterPro" id="IPR027417">
    <property type="entry name" value="P-loop_NTPase"/>
</dbReference>
<proteinExistence type="predicted"/>
<dbReference type="PANTHER" id="PTHR16305">
    <property type="entry name" value="TESTICULAR SOLUBLE ADENYLYL CYCLASE"/>
    <property type="match status" value="1"/>
</dbReference>
<dbReference type="Pfam" id="PF13191">
    <property type="entry name" value="AAA_16"/>
    <property type="match status" value="1"/>
</dbReference>
<reference evidence="4 5" key="1">
    <citation type="journal article" date="2015" name="Int. J. Syst. Evol. Microbiol.">
        <title>Amycolatopsis rhabdoformis sp. nov., an actinomycete isolated from a tropical forest soil.</title>
        <authorList>
            <person name="Souza W.R."/>
            <person name="Silva R.E."/>
            <person name="Goodfellow M."/>
            <person name="Busarakam K."/>
            <person name="Figueiro F.S."/>
            <person name="Ferreira D."/>
            <person name="Rodrigues-Filho E."/>
            <person name="Moraes L.A.B."/>
            <person name="Zucchi T.D."/>
        </authorList>
    </citation>
    <scope>NUCLEOTIDE SEQUENCE [LARGE SCALE GENOMIC DNA]</scope>
    <source>
        <strain evidence="4 5">NCIMB 14900</strain>
    </source>
</reference>
<keyword evidence="2" id="KW-0067">ATP-binding</keyword>
<protein>
    <submittedName>
        <fullName evidence="4">AAA family ATPase</fullName>
    </submittedName>
</protein>